<dbReference type="EMBL" id="JAFCNB010000013">
    <property type="protein sequence ID" value="MBP2706596.1"/>
    <property type="molecule type" value="Genomic_DNA"/>
</dbReference>
<protein>
    <submittedName>
        <fullName evidence="1">Peroxide stress protein YaaA</fullName>
    </submittedName>
</protein>
<dbReference type="Pfam" id="PF03883">
    <property type="entry name" value="H2O2_YaaD"/>
    <property type="match status" value="1"/>
</dbReference>
<accession>A0A940WT45</accession>
<gene>
    <name evidence="1" type="ORF">JOL79_22570</name>
</gene>
<reference evidence="1" key="1">
    <citation type="submission" date="2021-02" db="EMBL/GenBank/DDBJ databases">
        <title>Draft genome sequence of Microbispora sp. RL4-1S isolated from rice leaves in Thailand.</title>
        <authorList>
            <person name="Muangham S."/>
            <person name="Duangmal K."/>
        </authorList>
    </citation>
    <scope>NUCLEOTIDE SEQUENCE</scope>
    <source>
        <strain evidence="1">RL4-1S</strain>
    </source>
</reference>
<dbReference type="Proteomes" id="UP000674234">
    <property type="component" value="Unassembled WGS sequence"/>
</dbReference>
<evidence type="ECO:0000313" key="2">
    <source>
        <dbReference type="Proteomes" id="UP000674234"/>
    </source>
</evidence>
<dbReference type="InterPro" id="IPR005583">
    <property type="entry name" value="YaaA"/>
</dbReference>
<organism evidence="1 2">
    <name type="scientific">Microbispora oryzae</name>
    <dbReference type="NCBI Taxonomy" id="2806554"/>
    <lineage>
        <taxon>Bacteria</taxon>
        <taxon>Bacillati</taxon>
        <taxon>Actinomycetota</taxon>
        <taxon>Actinomycetes</taxon>
        <taxon>Streptosporangiales</taxon>
        <taxon>Streptosporangiaceae</taxon>
        <taxon>Microbispora</taxon>
    </lineage>
</organism>
<dbReference type="GO" id="GO:0005829">
    <property type="term" value="C:cytosol"/>
    <property type="evidence" value="ECO:0007669"/>
    <property type="project" value="TreeGrafter"/>
</dbReference>
<dbReference type="AlphaFoldDB" id="A0A940WT45"/>
<proteinExistence type="predicted"/>
<dbReference type="RefSeq" id="WP_210157876.1">
    <property type="nucleotide sequence ID" value="NZ_JAFCNB010000013.1"/>
</dbReference>
<evidence type="ECO:0000313" key="1">
    <source>
        <dbReference type="EMBL" id="MBP2706596.1"/>
    </source>
</evidence>
<dbReference type="GO" id="GO:0033194">
    <property type="term" value="P:response to hydroperoxide"/>
    <property type="evidence" value="ECO:0007669"/>
    <property type="project" value="TreeGrafter"/>
</dbReference>
<dbReference type="PANTHER" id="PTHR30283">
    <property type="entry name" value="PEROXIDE STRESS RESPONSE PROTEIN YAAA"/>
    <property type="match status" value="1"/>
</dbReference>
<sequence>MLILLPPSEGKAERGTSRVRRLSFPELNSNRDKVLDALVALCHTSEARGVLGLTEGQAEEIERNRGLLTARTLPAARLYTGVLYDNLGLGTLAPEARRRADRRLVIFSGLWGLLRPADRVPPYRLSMGVRLPPMGGLAAFWRPSIAAVLDQSKGLVVDLRSATYAAAWQPGERSVSVRVLRESGGTRTVVSHMAKATRGAVARSLVESPERPETPRDLAAVLTDLGHRVELTGRRGRPWTLDVIVTA</sequence>
<dbReference type="PANTHER" id="PTHR30283:SF4">
    <property type="entry name" value="PEROXIDE STRESS RESISTANCE PROTEIN YAAA"/>
    <property type="match status" value="1"/>
</dbReference>
<keyword evidence="2" id="KW-1185">Reference proteome</keyword>
<name>A0A940WT45_9ACTN</name>
<comment type="caution">
    <text evidence="1">The sequence shown here is derived from an EMBL/GenBank/DDBJ whole genome shotgun (WGS) entry which is preliminary data.</text>
</comment>